<organism evidence="1">
    <name type="scientific">Aphanomyces stellatus</name>
    <dbReference type="NCBI Taxonomy" id="120398"/>
    <lineage>
        <taxon>Eukaryota</taxon>
        <taxon>Sar</taxon>
        <taxon>Stramenopiles</taxon>
        <taxon>Oomycota</taxon>
        <taxon>Saprolegniomycetes</taxon>
        <taxon>Saprolegniales</taxon>
        <taxon>Verrucalvaceae</taxon>
        <taxon>Aphanomyces</taxon>
    </lineage>
</organism>
<sequence length="162" mass="16967">MQDFYSVIAIGQSEASNYVTLAAQIAGTGALPPVHGGCVAHLILTFTPISSHNMSAPISADGFLADGSDKFHEMIANHLETASGKAMPQVEIRFKDLSLAADVAVATKDGGHELPTLLNHAKKSVMGLAKSKRVLHKDILHPVTGVFKPATMTLLLGQPSSG</sequence>
<evidence type="ECO:0000313" key="1">
    <source>
        <dbReference type="EMBL" id="KAF0715836.1"/>
    </source>
</evidence>
<dbReference type="PANTHER" id="PTHR48040">
    <property type="entry name" value="PLEIOTROPIC DRUG RESISTANCE PROTEIN 1-LIKE ISOFORM X1"/>
    <property type="match status" value="1"/>
</dbReference>
<reference evidence="1" key="1">
    <citation type="submission" date="2019-06" db="EMBL/GenBank/DDBJ databases">
        <title>Genomics analysis of Aphanomyces spp. identifies a new class of oomycete effector associated with host adaptation.</title>
        <authorList>
            <person name="Gaulin E."/>
        </authorList>
    </citation>
    <scope>NUCLEOTIDE SEQUENCE</scope>
    <source>
        <strain evidence="1">CBS 578.67</strain>
    </source>
</reference>
<protein>
    <submittedName>
        <fullName evidence="1">Uncharacterized protein</fullName>
    </submittedName>
</protein>
<gene>
    <name evidence="1" type="ORF">As57867_003137</name>
</gene>
<feature type="non-terminal residue" evidence="1">
    <location>
        <position position="162"/>
    </location>
</feature>
<accession>A0A6A4ZYQ8</accession>
<dbReference type="OrthoDB" id="77868at2759"/>
<comment type="caution">
    <text evidence="1">The sequence shown here is derived from an EMBL/GenBank/DDBJ whole genome shotgun (WGS) entry which is preliminary data.</text>
</comment>
<dbReference type="AlphaFoldDB" id="A0A6A4ZYQ8"/>
<proteinExistence type="predicted"/>
<dbReference type="EMBL" id="VJMH01000512">
    <property type="protein sequence ID" value="KAF0715836.1"/>
    <property type="molecule type" value="Genomic_DNA"/>
</dbReference>
<dbReference type="PANTHER" id="PTHR48040:SF13">
    <property type="entry name" value="ABC TRANSPORTER G FAMILY MEMBER 31"/>
    <property type="match status" value="1"/>
</dbReference>
<name>A0A6A4ZYQ8_9STRA</name>